<dbReference type="HOGENOM" id="CLU_1093343_0_0_10"/>
<dbReference type="EMBL" id="CP007145">
    <property type="protein sequence ID" value="AHJ97555.1"/>
    <property type="molecule type" value="Genomic_DNA"/>
</dbReference>
<gene>
    <name evidence="1" type="ORF">Hsw_1960</name>
</gene>
<evidence type="ECO:0000313" key="2">
    <source>
        <dbReference type="Proteomes" id="UP000019423"/>
    </source>
</evidence>
<dbReference type="RefSeq" id="WP_071883098.1">
    <property type="nucleotide sequence ID" value="NZ_CP007145.1"/>
</dbReference>
<dbReference type="STRING" id="1227739.Hsw_1960"/>
<dbReference type="InterPro" id="IPR049249">
    <property type="entry name" value="DUF6882"/>
</dbReference>
<dbReference type="eggNOG" id="ENOG502Z8SY">
    <property type="taxonomic scope" value="Bacteria"/>
</dbReference>
<accession>W8F754</accession>
<evidence type="ECO:0000313" key="1">
    <source>
        <dbReference type="EMBL" id="AHJ97555.1"/>
    </source>
</evidence>
<sequence>MSQINYPKFANECLQELIEKQDVFNVEYDIDGYENWFYNDATGLLTFSTGEEEVNFKYLRVGSLSKNSNTWKWSWDNDMISPDAKEKLNCVREFGEKYDFDKLTDGYFESSEEEAWELSAITAKLTDGIGVYRPVSEHLLVFIVVKEFVDTESAQLIKERYIECDVHDYRRIAFVCKHLNHTSKVGFEESFETHENMELEEEEDFQAWCDECEKVRQKEGGWNDKSMVFANIKLVCEQCYFEMKELNLGYK</sequence>
<organism evidence="1 2">
    <name type="scientific">Hymenobacter swuensis DY53</name>
    <dbReference type="NCBI Taxonomy" id="1227739"/>
    <lineage>
        <taxon>Bacteria</taxon>
        <taxon>Pseudomonadati</taxon>
        <taxon>Bacteroidota</taxon>
        <taxon>Cytophagia</taxon>
        <taxon>Cytophagales</taxon>
        <taxon>Hymenobacteraceae</taxon>
        <taxon>Hymenobacter</taxon>
    </lineage>
</organism>
<dbReference type="Proteomes" id="UP000019423">
    <property type="component" value="Chromosome"/>
</dbReference>
<reference evidence="1 2" key="1">
    <citation type="submission" date="2014-01" db="EMBL/GenBank/DDBJ databases">
        <title>Complete genome sequence of ionizing-radiation resistance bacterium Hymenobacter swuensis DY53.</title>
        <authorList>
            <person name="Jung J.-H."/>
            <person name="Jeong S.-W."/>
            <person name="Joe M.-H."/>
            <person name="Cho y.-j."/>
            <person name="Kim M.-K."/>
            <person name="Lim S.-Y."/>
        </authorList>
    </citation>
    <scope>NUCLEOTIDE SEQUENCE [LARGE SCALE GENOMIC DNA]</scope>
    <source>
        <strain evidence="1 2">DY53</strain>
    </source>
</reference>
<protein>
    <submittedName>
        <fullName evidence="1">Uncharacterized protein</fullName>
    </submittedName>
</protein>
<proteinExistence type="predicted"/>
<dbReference type="Pfam" id="PF21813">
    <property type="entry name" value="DUF6882"/>
    <property type="match status" value="1"/>
</dbReference>
<keyword evidence="2" id="KW-1185">Reference proteome</keyword>
<dbReference type="OrthoDB" id="7859927at2"/>
<name>W8F754_9BACT</name>
<dbReference type="AlphaFoldDB" id="W8F754"/>
<dbReference type="KEGG" id="hsw:Hsw_1960"/>